<dbReference type="InterPro" id="IPR023801">
    <property type="entry name" value="His_deacetylse_dom"/>
</dbReference>
<dbReference type="InterPro" id="IPR023696">
    <property type="entry name" value="Ureohydrolase_dom_sf"/>
</dbReference>
<dbReference type="AlphaFoldDB" id="A0A558HFA1"/>
<keyword evidence="2" id="KW-0378">Hydrolase</keyword>
<dbReference type="InterPro" id="IPR037138">
    <property type="entry name" value="His_deacetylse_dom_sf"/>
</dbReference>
<dbReference type="SUPFAM" id="SSF52768">
    <property type="entry name" value="Arginase/deacetylase"/>
    <property type="match status" value="1"/>
</dbReference>
<dbReference type="STRING" id="553385.GCA_000591415_03338"/>
<dbReference type="GO" id="GO:0016787">
    <property type="term" value="F:hydrolase activity"/>
    <property type="evidence" value="ECO:0007669"/>
    <property type="project" value="UniProtKB-KW"/>
</dbReference>
<comment type="caution">
    <text evidence="4">The sequence shown here is derived from an EMBL/GenBank/DDBJ whole genome shotgun (WGS) entry which is preliminary data.</text>
</comment>
<feature type="domain" description="Histone deacetylase" evidence="3">
    <location>
        <begin position="41"/>
        <end position="312"/>
    </location>
</feature>
<protein>
    <submittedName>
        <fullName evidence="4">Histone deacetylase</fullName>
    </submittedName>
</protein>
<dbReference type="GO" id="GO:0004407">
    <property type="term" value="F:histone deacetylase activity"/>
    <property type="evidence" value="ECO:0007669"/>
    <property type="project" value="InterPro"/>
</dbReference>
<accession>A0A558HFA1</accession>
<evidence type="ECO:0000313" key="5">
    <source>
        <dbReference type="Proteomes" id="UP000319941"/>
    </source>
</evidence>
<evidence type="ECO:0000313" key="4">
    <source>
        <dbReference type="EMBL" id="TVU67816.1"/>
    </source>
</evidence>
<dbReference type="Gene3D" id="3.40.800.20">
    <property type="entry name" value="Histone deacetylase domain"/>
    <property type="match status" value="1"/>
</dbReference>
<dbReference type="InterPro" id="IPR044150">
    <property type="entry name" value="HDAC_classIV"/>
</dbReference>
<dbReference type="InterPro" id="IPR000286">
    <property type="entry name" value="HDACs"/>
</dbReference>
<dbReference type="OrthoDB" id="9808367at2"/>
<sequence>MTTTPQPCLTPRSASFPDVAGCPPLALIHHPGYRIALPEKHPFPMDKFSVLKRLLDHQLAGYPQAVEWVTPEPADEDDLLQVHTRRYVHEFLTGTLSTQAQRRSGFVWNEALRERSVLAVGGTLATVREALARGLACNTAGGTHHAHPEAASGYCLLNDIGVAACQALDEGVRQVLVVDLDVHQGDGTALIFADEPRVFTLSLHAGSNFPARKQKSDLDVPLPKGMGDEAYLEVLARTLEEVLARVRPELVIFDAGVDPHAADRLGHLELTDAGLYRRERHVIERCRATGAAVACVIGGGYDRDIEALAWRHSQLHRAALDVWREAHGEPALFGPPA</sequence>
<dbReference type="CDD" id="cd09993">
    <property type="entry name" value="HDAC_classIV"/>
    <property type="match status" value="1"/>
</dbReference>
<keyword evidence="5" id="KW-1185">Reference proteome</keyword>
<reference evidence="4 5" key="1">
    <citation type="submission" date="2019-07" db="EMBL/GenBank/DDBJ databases">
        <title>Diversity of Bacteria from Kongsfjorden, Arctic.</title>
        <authorList>
            <person name="Yu Y."/>
        </authorList>
    </citation>
    <scope>NUCLEOTIDE SEQUENCE [LARGE SCALE GENOMIC DNA]</scope>
    <source>
        <strain evidence="4 5">SM1923</strain>
    </source>
</reference>
<dbReference type="PRINTS" id="PR01270">
    <property type="entry name" value="HDASUPER"/>
</dbReference>
<evidence type="ECO:0000259" key="3">
    <source>
        <dbReference type="Pfam" id="PF00850"/>
    </source>
</evidence>
<dbReference type="EMBL" id="VNFH01000012">
    <property type="protein sequence ID" value="TVU67816.1"/>
    <property type="molecule type" value="Genomic_DNA"/>
</dbReference>
<dbReference type="PANTHER" id="PTHR10625">
    <property type="entry name" value="HISTONE DEACETYLASE HDAC1-RELATED"/>
    <property type="match status" value="1"/>
</dbReference>
<dbReference type="RefSeq" id="WP_144728014.1">
    <property type="nucleotide sequence ID" value="NZ_CAWOWR010000024.1"/>
</dbReference>
<proteinExistence type="inferred from homology"/>
<dbReference type="PANTHER" id="PTHR10625:SF19">
    <property type="entry name" value="HISTONE DEACETYLASE 12"/>
    <property type="match status" value="1"/>
</dbReference>
<gene>
    <name evidence="4" type="ORF">FQP86_15715</name>
</gene>
<comment type="similarity">
    <text evidence="1">Belongs to the histone deacetylase family.</text>
</comment>
<evidence type="ECO:0000256" key="2">
    <source>
        <dbReference type="ARBA" id="ARBA00022801"/>
    </source>
</evidence>
<dbReference type="Proteomes" id="UP000319941">
    <property type="component" value="Unassembled WGS sequence"/>
</dbReference>
<name>A0A558HFA1_9GAMM</name>
<dbReference type="GO" id="GO:0040029">
    <property type="term" value="P:epigenetic regulation of gene expression"/>
    <property type="evidence" value="ECO:0007669"/>
    <property type="project" value="TreeGrafter"/>
</dbReference>
<organism evidence="4 5">
    <name type="scientific">Cobetia crustatorum</name>
    <dbReference type="NCBI Taxonomy" id="553385"/>
    <lineage>
        <taxon>Bacteria</taxon>
        <taxon>Pseudomonadati</taxon>
        <taxon>Pseudomonadota</taxon>
        <taxon>Gammaproteobacteria</taxon>
        <taxon>Oceanospirillales</taxon>
        <taxon>Halomonadaceae</taxon>
        <taxon>Cobetia</taxon>
    </lineage>
</organism>
<evidence type="ECO:0000256" key="1">
    <source>
        <dbReference type="ARBA" id="ARBA00005947"/>
    </source>
</evidence>
<dbReference type="Pfam" id="PF00850">
    <property type="entry name" value="Hist_deacetyl"/>
    <property type="match status" value="1"/>
</dbReference>